<dbReference type="GO" id="GO:0016757">
    <property type="term" value="F:glycosyltransferase activity"/>
    <property type="evidence" value="ECO:0007669"/>
    <property type="project" value="UniProtKB-KW"/>
</dbReference>
<dbReference type="EMBL" id="NIXT01003045">
    <property type="protein sequence ID" value="OXE29639.1"/>
    <property type="molecule type" value="Genomic_DNA"/>
</dbReference>
<evidence type="ECO:0000256" key="1">
    <source>
        <dbReference type="ARBA" id="ARBA00022676"/>
    </source>
</evidence>
<feature type="domain" description="Glycosyl transferase family 3 N-terminal" evidence="3">
    <location>
        <begin position="5"/>
        <end position="38"/>
    </location>
</feature>
<sequence>MYLPQEIIRKKRDGEVLTADEINFFIQGVANNTVSEGQ</sequence>
<reference evidence="4 5" key="1">
    <citation type="journal article" date="2017" name="Appl. Environ. Microbiol.">
        <title>Parallel evolution of two clades of a major Atlantic endemic Vibrio parahaemolyticus pathogen lineage by independent acquisition of related pathogenicity islands.</title>
        <authorList>
            <person name="Xu F."/>
            <person name="Gonzalez-Escalona N."/>
            <person name="Drees K.P."/>
            <person name="Sebra R.P."/>
            <person name="Cooper V.S."/>
            <person name="Jones S.H."/>
            <person name="Whistler C.A."/>
        </authorList>
    </citation>
    <scope>NUCLEOTIDE SEQUENCE [LARGE SCALE GENOMIC DNA]</scope>
    <source>
        <strain evidence="4 5">MAVP-3</strain>
    </source>
</reference>
<dbReference type="Proteomes" id="UP000214596">
    <property type="component" value="Unassembled WGS sequence"/>
</dbReference>
<feature type="non-terminal residue" evidence="4">
    <location>
        <position position="38"/>
    </location>
</feature>
<name>A0A227J3G4_VIBPH</name>
<accession>A0A227J3G4</accession>
<dbReference type="SUPFAM" id="SSF47648">
    <property type="entry name" value="Nucleoside phosphorylase/phosphoribosyltransferase N-terminal domain"/>
    <property type="match status" value="1"/>
</dbReference>
<dbReference type="InterPro" id="IPR036320">
    <property type="entry name" value="Glycosyl_Trfase_fam3_N_dom_sf"/>
</dbReference>
<keyword evidence="1" id="KW-0328">Glycosyltransferase</keyword>
<comment type="caution">
    <text evidence="4">The sequence shown here is derived from an EMBL/GenBank/DDBJ whole genome shotgun (WGS) entry which is preliminary data.</text>
</comment>
<dbReference type="Gene3D" id="1.20.970.10">
    <property type="entry name" value="Transferase, Pyrimidine Nucleoside Phosphorylase, Chain C"/>
    <property type="match status" value="1"/>
</dbReference>
<dbReference type="AlphaFoldDB" id="A0A227J3G4"/>
<evidence type="ECO:0000313" key="5">
    <source>
        <dbReference type="Proteomes" id="UP000214596"/>
    </source>
</evidence>
<evidence type="ECO:0000313" key="4">
    <source>
        <dbReference type="EMBL" id="OXE29639.1"/>
    </source>
</evidence>
<protein>
    <recommendedName>
        <fullName evidence="3">Glycosyl transferase family 3 N-terminal domain-containing protein</fullName>
    </recommendedName>
</protein>
<dbReference type="Pfam" id="PF02885">
    <property type="entry name" value="Glycos_trans_3N"/>
    <property type="match status" value="1"/>
</dbReference>
<proteinExistence type="predicted"/>
<dbReference type="InterPro" id="IPR017459">
    <property type="entry name" value="Glycosyl_Trfase_fam3_N_dom"/>
</dbReference>
<keyword evidence="2" id="KW-0808">Transferase</keyword>
<evidence type="ECO:0000256" key="2">
    <source>
        <dbReference type="ARBA" id="ARBA00022679"/>
    </source>
</evidence>
<evidence type="ECO:0000259" key="3">
    <source>
        <dbReference type="Pfam" id="PF02885"/>
    </source>
</evidence>
<gene>
    <name evidence="4" type="ORF">CA163_27575</name>
</gene>
<organism evidence="4 5">
    <name type="scientific">Vibrio parahaemolyticus</name>
    <dbReference type="NCBI Taxonomy" id="670"/>
    <lineage>
        <taxon>Bacteria</taxon>
        <taxon>Pseudomonadati</taxon>
        <taxon>Pseudomonadota</taxon>
        <taxon>Gammaproteobacteria</taxon>
        <taxon>Vibrionales</taxon>
        <taxon>Vibrionaceae</taxon>
        <taxon>Vibrio</taxon>
    </lineage>
</organism>